<dbReference type="STRING" id="257708.RGI145_07710"/>
<evidence type="ECO:0000313" key="2">
    <source>
        <dbReference type="EMBL" id="APT56992.1"/>
    </source>
</evidence>
<gene>
    <name evidence="2" type="ORF">RGI145_07710</name>
    <name evidence="3" type="ORF">RQ831_16840</name>
</gene>
<dbReference type="Proteomes" id="UP000185494">
    <property type="component" value="Chromosome 1"/>
</dbReference>
<reference evidence="2 4" key="1">
    <citation type="submission" date="2016-05" db="EMBL/GenBank/DDBJ databases">
        <title>Complete Genome and Methylome Analysis of Psychrotrophic Bacterial Isolates from Antarctic Lake Untersee.</title>
        <authorList>
            <person name="Fomenkov A."/>
            <person name="Akimov V.N."/>
            <person name="Vasilyeva L.V."/>
            <person name="Andersen D."/>
            <person name="Vincze T."/>
            <person name="Roberts R.J."/>
        </authorList>
    </citation>
    <scope>NUCLEOTIDE SEQUENCE [LARGE SCALE GENOMIC DNA]</scope>
    <source>
        <strain evidence="2 4">U14-5</strain>
    </source>
</reference>
<accession>A0A1L7ADY9</accession>
<dbReference type="EMBL" id="JAVVDO010000034">
    <property type="protein sequence ID" value="MDT8332727.1"/>
    <property type="molecule type" value="Genomic_DNA"/>
</dbReference>
<evidence type="ECO:0000313" key="4">
    <source>
        <dbReference type="Proteomes" id="UP000185494"/>
    </source>
</evidence>
<evidence type="ECO:0000313" key="5">
    <source>
        <dbReference type="Proteomes" id="UP001258945"/>
    </source>
</evidence>
<keyword evidence="1" id="KW-1133">Transmembrane helix</keyword>
<keyword evidence="1" id="KW-0812">Transmembrane</keyword>
<dbReference type="RefSeq" id="WP_075797901.1">
    <property type="nucleotide sequence ID" value="NZ_CP015583.1"/>
</dbReference>
<reference evidence="3 5" key="2">
    <citation type="journal article" date="2019" name="Microb. Pathog.">
        <title>Comparison of VITEK 2, MALDI-TOF MS, 16S rRNA gene sequencing, and whole-genome sequencing for identification of Roseomonas mucosa.</title>
        <authorList>
            <person name="Rudolph W.W."/>
            <person name="Gunzer F."/>
            <person name="Trauth M."/>
            <person name="Bunk B."/>
            <person name="Bigge R."/>
            <person name="Schrottner P."/>
        </authorList>
    </citation>
    <scope>NUCLEOTIDE SEQUENCE [LARGE SCALE GENOMIC DNA]</scope>
    <source>
        <strain evidence="3 5">DSM 103800</strain>
    </source>
</reference>
<dbReference type="EMBL" id="CP015583">
    <property type="protein sequence ID" value="APT56992.1"/>
    <property type="molecule type" value="Genomic_DNA"/>
</dbReference>
<protein>
    <submittedName>
        <fullName evidence="2">Uncharacterized protein</fullName>
    </submittedName>
</protein>
<feature type="transmembrane region" description="Helical" evidence="1">
    <location>
        <begin position="24"/>
        <end position="44"/>
    </location>
</feature>
<name>A0A1L7ADY9_9PROT</name>
<dbReference type="AlphaFoldDB" id="A0A1L7ADY9"/>
<dbReference type="KEGG" id="rgi:RGI145_07710"/>
<keyword evidence="1" id="KW-0472">Membrane</keyword>
<evidence type="ECO:0000256" key="1">
    <source>
        <dbReference type="SAM" id="Phobius"/>
    </source>
</evidence>
<dbReference type="Proteomes" id="UP001258945">
    <property type="component" value="Unassembled WGS sequence"/>
</dbReference>
<proteinExistence type="predicted"/>
<organism evidence="2 4">
    <name type="scientific">Roseomonas gilardii</name>
    <dbReference type="NCBI Taxonomy" id="257708"/>
    <lineage>
        <taxon>Bacteria</taxon>
        <taxon>Pseudomonadati</taxon>
        <taxon>Pseudomonadota</taxon>
        <taxon>Alphaproteobacteria</taxon>
        <taxon>Acetobacterales</taxon>
        <taxon>Roseomonadaceae</taxon>
        <taxon>Roseomonas</taxon>
    </lineage>
</organism>
<sequence>MDPLTRLLIQMAQWWRHPPGRRKALVILAALALSFLLVGIERFVGWPGWLRTEPVPIRRLP</sequence>
<evidence type="ECO:0000313" key="3">
    <source>
        <dbReference type="EMBL" id="MDT8332727.1"/>
    </source>
</evidence>
<keyword evidence="5" id="KW-1185">Reference proteome</keyword>
<reference evidence="3" key="3">
    <citation type="submission" date="2023-09" db="EMBL/GenBank/DDBJ databases">
        <authorList>
            <person name="Schober I."/>
            <person name="Bunk B."/>
        </authorList>
    </citation>
    <scope>NUCLEOTIDE SEQUENCE</scope>
    <source>
        <strain evidence="3">DSM 103800</strain>
    </source>
</reference>